<evidence type="ECO:0000256" key="1">
    <source>
        <dbReference type="ARBA" id="ARBA00022741"/>
    </source>
</evidence>
<dbReference type="Gene3D" id="1.10.287.380">
    <property type="entry name" value="Valyl-tRNA synthetase, C-terminal domain"/>
    <property type="match status" value="1"/>
</dbReference>
<evidence type="ECO:0000313" key="3">
    <source>
        <dbReference type="EMBL" id="KIC78854.1"/>
    </source>
</evidence>
<dbReference type="STRING" id="862969.SCI_1291"/>
<protein>
    <submittedName>
        <fullName evidence="3">Conjugal transfer protein</fullName>
    </submittedName>
</protein>
<proteinExistence type="predicted"/>
<keyword evidence="1" id="KW-0547">Nucleotide-binding</keyword>
<dbReference type="Proteomes" id="UP000031339">
    <property type="component" value="Unassembled WGS sequence"/>
</dbReference>
<organism evidence="3 4">
    <name type="scientific">Streptococcus constellatus</name>
    <dbReference type="NCBI Taxonomy" id="76860"/>
    <lineage>
        <taxon>Bacteria</taxon>
        <taxon>Bacillati</taxon>
        <taxon>Bacillota</taxon>
        <taxon>Bacilli</taxon>
        <taxon>Lactobacillales</taxon>
        <taxon>Streptococcaceae</taxon>
        <taxon>Streptococcus</taxon>
        <taxon>Streptococcus anginosus group</taxon>
    </lineage>
</organism>
<evidence type="ECO:0000256" key="2">
    <source>
        <dbReference type="ARBA" id="ARBA00022840"/>
    </source>
</evidence>
<accession>A0A0C1HNI1</accession>
<dbReference type="InterPro" id="IPR037118">
    <property type="entry name" value="Val-tRNA_synth_C_sf"/>
</dbReference>
<evidence type="ECO:0000313" key="4">
    <source>
        <dbReference type="Proteomes" id="UP000031339"/>
    </source>
</evidence>
<dbReference type="EMBL" id="JWIY01000001">
    <property type="protein sequence ID" value="KIC78854.1"/>
    <property type="molecule type" value="Genomic_DNA"/>
</dbReference>
<name>A0A0C1HNI1_STRCV</name>
<dbReference type="AlphaFoldDB" id="A0A0C1HNI1"/>
<dbReference type="OrthoDB" id="1697240at2"/>
<sequence>MDKRKTVFTAVVIGAGIRAIIDRIRLHNKVEELEEKTEDIDRCHNDFYLMQQRYNKNIDEQLATIQEEIGSVYEHFEELSKGKEDGR</sequence>
<gene>
    <name evidence="3" type="ORF">RN79_04620</name>
</gene>
<dbReference type="GO" id="GO:0005524">
    <property type="term" value="F:ATP binding"/>
    <property type="evidence" value="ECO:0007669"/>
    <property type="project" value="UniProtKB-KW"/>
</dbReference>
<comment type="caution">
    <text evidence="3">The sequence shown here is derived from an EMBL/GenBank/DDBJ whole genome shotgun (WGS) entry which is preliminary data.</text>
</comment>
<keyword evidence="2" id="KW-0067">ATP-binding</keyword>
<reference evidence="3 4" key="1">
    <citation type="submission" date="2014-12" db="EMBL/GenBank/DDBJ databases">
        <title>Partial genome sequence of Streptococcus constellatus KCOM 1650 (= ChDC B144).</title>
        <authorList>
            <person name="Kook J.-K."/>
            <person name="Park S.-N."/>
            <person name="Lim Y.K."/>
            <person name="Jo E."/>
        </authorList>
    </citation>
    <scope>NUCLEOTIDE SEQUENCE [LARGE SCALE GENOMIC DNA]</scope>
    <source>
        <strain evidence="3 4">KCOM 1650</strain>
    </source>
</reference>
<dbReference type="RefSeq" id="WP_039677240.1">
    <property type="nucleotide sequence ID" value="NZ_JWIY01000001.1"/>
</dbReference>